<dbReference type="EC" id="2.7.13.3" evidence="2"/>
<dbReference type="GO" id="GO:0007234">
    <property type="term" value="P:osmosensory signaling via phosphorelay pathway"/>
    <property type="evidence" value="ECO:0007669"/>
    <property type="project" value="TreeGrafter"/>
</dbReference>
<dbReference type="GO" id="GO:0030295">
    <property type="term" value="F:protein kinase activator activity"/>
    <property type="evidence" value="ECO:0007669"/>
    <property type="project" value="TreeGrafter"/>
</dbReference>
<dbReference type="PANTHER" id="PTHR42878:SF15">
    <property type="entry name" value="BACTERIOPHYTOCHROME"/>
    <property type="match status" value="1"/>
</dbReference>
<dbReference type="GO" id="GO:0000155">
    <property type="term" value="F:phosphorelay sensor kinase activity"/>
    <property type="evidence" value="ECO:0007669"/>
    <property type="project" value="InterPro"/>
</dbReference>
<accession>A0A3B0VK07</accession>
<dbReference type="PRINTS" id="PR00344">
    <property type="entry name" value="BCTRLSENSOR"/>
</dbReference>
<evidence type="ECO:0000256" key="2">
    <source>
        <dbReference type="ARBA" id="ARBA00012438"/>
    </source>
</evidence>
<dbReference type="InterPro" id="IPR003594">
    <property type="entry name" value="HATPase_dom"/>
</dbReference>
<dbReference type="InterPro" id="IPR003661">
    <property type="entry name" value="HisK_dim/P_dom"/>
</dbReference>
<evidence type="ECO:0000256" key="1">
    <source>
        <dbReference type="ARBA" id="ARBA00000085"/>
    </source>
</evidence>
<evidence type="ECO:0000256" key="5">
    <source>
        <dbReference type="ARBA" id="ARBA00022777"/>
    </source>
</evidence>
<dbReference type="SMART" id="SM00387">
    <property type="entry name" value="HATPase_c"/>
    <property type="match status" value="1"/>
</dbReference>
<dbReference type="CDD" id="cd00082">
    <property type="entry name" value="HisKA"/>
    <property type="match status" value="1"/>
</dbReference>
<evidence type="ECO:0000256" key="4">
    <source>
        <dbReference type="ARBA" id="ARBA00022679"/>
    </source>
</evidence>
<sequence>MAQPTGHSPIAQNKRIVAHATLDNNLNILSFSPELAEWAYIDPAELAKSHLFDLFPQLAQSHERILESRKIGEGAFVCQNITFNRGNQSDPVFDLQIESVPELSDKFILSLIRHTSHPLASIDPSPNNESLAELTRHNRALRLLNRASQILTATLDSEVVLERLLQVTAQIINAEGSSVWLWENDDQNYLVCRAAFHPGTVERLIGMKVASGEGIVGWVAESGQSTIVPDPSADGRFYPDIDANSGFVTNAILAVPIYLRDRILGVSEVVNKLNGRFLPEDQAYAEMLAASAAIAIDNAHLIEVLQQKMVDLEIQNDELEAFDHTVAHNLQNPLALVVGFADLLQNKDAGISQFERDRALALLVQNAHRMSNIIQELLMLSSVRKSDIETHPLDMNEIVSGALDRLQFMLQQHNARITLPDSWEVAQGYAPWIEEVWDNYISNALKYGGEPPQIELGNTVLADGRIQFWIRDNGGGILQEQQAHLFTSFTQLNQGRVTGHGLGLSIVRRIIEKLGGEVGVQSQPGQGTTFSFTLPAYVYPQS</sequence>
<dbReference type="PANTHER" id="PTHR42878">
    <property type="entry name" value="TWO-COMPONENT HISTIDINE KINASE"/>
    <property type="match status" value="1"/>
</dbReference>
<evidence type="ECO:0000313" key="7">
    <source>
        <dbReference type="EMBL" id="VAW32436.1"/>
    </source>
</evidence>
<reference evidence="7" key="1">
    <citation type="submission" date="2018-06" db="EMBL/GenBank/DDBJ databases">
        <authorList>
            <person name="Zhirakovskaya E."/>
        </authorList>
    </citation>
    <scope>NUCLEOTIDE SEQUENCE</scope>
</reference>
<keyword evidence="5" id="KW-0418">Kinase</keyword>
<dbReference type="InterPro" id="IPR050351">
    <property type="entry name" value="BphY/WalK/GraS-like"/>
</dbReference>
<dbReference type="GO" id="GO:0000156">
    <property type="term" value="F:phosphorelay response regulator activity"/>
    <property type="evidence" value="ECO:0007669"/>
    <property type="project" value="TreeGrafter"/>
</dbReference>
<name>A0A3B0VK07_9ZZZZ</name>
<dbReference type="InterPro" id="IPR036097">
    <property type="entry name" value="HisK_dim/P_sf"/>
</dbReference>
<dbReference type="Gene3D" id="1.10.287.130">
    <property type="match status" value="1"/>
</dbReference>
<keyword evidence="4" id="KW-0808">Transferase</keyword>
<dbReference type="Pfam" id="PF02518">
    <property type="entry name" value="HATPase_c"/>
    <property type="match status" value="1"/>
</dbReference>
<feature type="domain" description="Histidine kinase" evidence="6">
    <location>
        <begin position="325"/>
        <end position="538"/>
    </location>
</feature>
<dbReference type="InterPro" id="IPR003018">
    <property type="entry name" value="GAF"/>
</dbReference>
<gene>
    <name evidence="7" type="ORF">MNBD_CHLOROFLEXI01-3613</name>
</gene>
<evidence type="ECO:0000256" key="3">
    <source>
        <dbReference type="ARBA" id="ARBA00022553"/>
    </source>
</evidence>
<organism evidence="7">
    <name type="scientific">hydrothermal vent metagenome</name>
    <dbReference type="NCBI Taxonomy" id="652676"/>
    <lineage>
        <taxon>unclassified sequences</taxon>
        <taxon>metagenomes</taxon>
        <taxon>ecological metagenomes</taxon>
    </lineage>
</organism>
<dbReference type="Gene3D" id="3.30.565.10">
    <property type="entry name" value="Histidine kinase-like ATPase, C-terminal domain"/>
    <property type="match status" value="1"/>
</dbReference>
<keyword evidence="3" id="KW-0597">Phosphoprotein</keyword>
<dbReference type="InterPro" id="IPR029016">
    <property type="entry name" value="GAF-like_dom_sf"/>
</dbReference>
<dbReference type="SMART" id="SM00065">
    <property type="entry name" value="GAF"/>
    <property type="match status" value="1"/>
</dbReference>
<dbReference type="InterPro" id="IPR036890">
    <property type="entry name" value="HATPase_C_sf"/>
</dbReference>
<evidence type="ECO:0000259" key="6">
    <source>
        <dbReference type="PROSITE" id="PS50109"/>
    </source>
</evidence>
<dbReference type="SMART" id="SM00388">
    <property type="entry name" value="HisKA"/>
    <property type="match status" value="1"/>
</dbReference>
<dbReference type="Gene3D" id="3.30.450.40">
    <property type="match status" value="1"/>
</dbReference>
<dbReference type="Pfam" id="PF01590">
    <property type="entry name" value="GAF"/>
    <property type="match status" value="1"/>
</dbReference>
<dbReference type="PROSITE" id="PS50109">
    <property type="entry name" value="HIS_KIN"/>
    <property type="match status" value="1"/>
</dbReference>
<dbReference type="SUPFAM" id="SSF47384">
    <property type="entry name" value="Homodimeric domain of signal transducing histidine kinase"/>
    <property type="match status" value="1"/>
</dbReference>
<proteinExistence type="predicted"/>
<dbReference type="EMBL" id="UOEU01000356">
    <property type="protein sequence ID" value="VAW32436.1"/>
    <property type="molecule type" value="Genomic_DNA"/>
</dbReference>
<comment type="catalytic activity">
    <reaction evidence="1">
        <text>ATP + protein L-histidine = ADP + protein N-phospho-L-histidine.</text>
        <dbReference type="EC" id="2.7.13.3"/>
    </reaction>
</comment>
<dbReference type="InterPro" id="IPR005467">
    <property type="entry name" value="His_kinase_dom"/>
</dbReference>
<dbReference type="SUPFAM" id="SSF55781">
    <property type="entry name" value="GAF domain-like"/>
    <property type="match status" value="1"/>
</dbReference>
<dbReference type="Pfam" id="PF00512">
    <property type="entry name" value="HisKA"/>
    <property type="match status" value="1"/>
</dbReference>
<dbReference type="SUPFAM" id="SSF55874">
    <property type="entry name" value="ATPase domain of HSP90 chaperone/DNA topoisomerase II/histidine kinase"/>
    <property type="match status" value="1"/>
</dbReference>
<protein>
    <recommendedName>
        <fullName evidence="2">histidine kinase</fullName>
        <ecNumber evidence="2">2.7.13.3</ecNumber>
    </recommendedName>
</protein>
<dbReference type="InterPro" id="IPR004358">
    <property type="entry name" value="Sig_transdc_His_kin-like_C"/>
</dbReference>
<dbReference type="AlphaFoldDB" id="A0A3B0VK07"/>